<evidence type="ECO:0000256" key="5">
    <source>
        <dbReference type="ARBA" id="ARBA00022605"/>
    </source>
</evidence>
<sequence length="108" mass="12184">MNDVLQQLAEVLEQRKRQSADQSYVASLYAKGLDHILKKIGEEATETVMAAKDGDKDKIVYETADLWFHCMVMLAHQGLGPGQVIDELQRRFGLSGLQEKARRDSVNH</sequence>
<proteinExistence type="inferred from homology"/>
<keyword evidence="7 10" id="KW-0378">Hydrolase</keyword>
<evidence type="ECO:0000313" key="11">
    <source>
        <dbReference type="EMBL" id="WAR45012.1"/>
    </source>
</evidence>
<comment type="catalytic activity">
    <reaction evidence="1 10">
        <text>1-(5-phospho-beta-D-ribosyl)-ATP + H2O = 1-(5-phospho-beta-D-ribosyl)-5'-AMP + diphosphate + H(+)</text>
        <dbReference type="Rhea" id="RHEA:22828"/>
        <dbReference type="ChEBI" id="CHEBI:15377"/>
        <dbReference type="ChEBI" id="CHEBI:15378"/>
        <dbReference type="ChEBI" id="CHEBI:33019"/>
        <dbReference type="ChEBI" id="CHEBI:59457"/>
        <dbReference type="ChEBI" id="CHEBI:73183"/>
        <dbReference type="EC" id="3.6.1.31"/>
    </reaction>
</comment>
<dbReference type="RefSeq" id="WP_255189978.1">
    <property type="nucleotide sequence ID" value="NZ_CP113517.1"/>
</dbReference>
<evidence type="ECO:0000256" key="3">
    <source>
        <dbReference type="ARBA" id="ARBA00005204"/>
    </source>
</evidence>
<dbReference type="InterPro" id="IPR021130">
    <property type="entry name" value="PRib-ATP_PPHydrolase-like"/>
</dbReference>
<dbReference type="Proteomes" id="UP001162780">
    <property type="component" value="Chromosome"/>
</dbReference>
<evidence type="ECO:0000256" key="9">
    <source>
        <dbReference type="ARBA" id="ARBA00023102"/>
    </source>
</evidence>
<dbReference type="GO" id="GO:0004636">
    <property type="term" value="F:phosphoribosyl-ATP diphosphatase activity"/>
    <property type="evidence" value="ECO:0007669"/>
    <property type="project" value="UniProtKB-EC"/>
</dbReference>
<dbReference type="NCBIfam" id="NF001611">
    <property type="entry name" value="PRK00400.1-3"/>
    <property type="match status" value="1"/>
</dbReference>
<protein>
    <recommendedName>
        <fullName evidence="10">Phosphoribosyl-ATP pyrophosphatase</fullName>
        <shortName evidence="10">PRA-PH</shortName>
        <ecNumber evidence="10">3.6.1.31</ecNumber>
    </recommendedName>
</protein>
<dbReference type="CDD" id="cd11534">
    <property type="entry name" value="NTP-PPase_HisIE_like"/>
    <property type="match status" value="1"/>
</dbReference>
<dbReference type="Pfam" id="PF01503">
    <property type="entry name" value="PRA-PH"/>
    <property type="match status" value="1"/>
</dbReference>
<evidence type="ECO:0000256" key="2">
    <source>
        <dbReference type="ARBA" id="ARBA00004496"/>
    </source>
</evidence>
<accession>A0ABY7GKJ7</accession>
<keyword evidence="5 10" id="KW-0028">Amino-acid biosynthesis</keyword>
<evidence type="ECO:0000313" key="12">
    <source>
        <dbReference type="Proteomes" id="UP001162780"/>
    </source>
</evidence>
<evidence type="ECO:0000256" key="4">
    <source>
        <dbReference type="ARBA" id="ARBA00022490"/>
    </source>
</evidence>
<dbReference type="PANTHER" id="PTHR42945">
    <property type="entry name" value="HISTIDINE BIOSYNTHESIS BIFUNCTIONAL PROTEIN"/>
    <property type="match status" value="1"/>
</dbReference>
<evidence type="ECO:0000256" key="7">
    <source>
        <dbReference type="ARBA" id="ARBA00022801"/>
    </source>
</evidence>
<comment type="subcellular location">
    <subcellularLocation>
        <location evidence="2 10">Cytoplasm</location>
    </subcellularLocation>
</comment>
<dbReference type="EC" id="3.6.1.31" evidence="10"/>
<dbReference type="PANTHER" id="PTHR42945:SF9">
    <property type="entry name" value="HISTIDINE BIOSYNTHESIS BIFUNCTIONAL PROTEIN HISIE"/>
    <property type="match status" value="1"/>
</dbReference>
<name>A0ABY7GKJ7_9GAMM</name>
<reference evidence="11" key="1">
    <citation type="submission" date="2022-11" db="EMBL/GenBank/DDBJ databases">
        <title>Methylomonas rapida sp. nov., Carotenoid-Producing Obligate Methanotrophs with High Growth Characteristics and Biotechnological Potential.</title>
        <authorList>
            <person name="Tikhonova E.N."/>
            <person name="Suleimanov R.Z."/>
            <person name="Miroshnikov K."/>
            <person name="Oshkin I.Y."/>
            <person name="Belova S.E."/>
            <person name="Danilova O.V."/>
            <person name="Ashikhmin A."/>
            <person name="Konopkin A."/>
            <person name="But S.Y."/>
            <person name="Khmelenina V.N."/>
            <person name="Kuznetsov N."/>
            <person name="Pimenov N.V."/>
            <person name="Dedysh S.N."/>
        </authorList>
    </citation>
    <scope>NUCLEOTIDE SEQUENCE</scope>
    <source>
        <strain evidence="11">MP1</strain>
    </source>
</reference>
<dbReference type="InterPro" id="IPR008179">
    <property type="entry name" value="HisE"/>
</dbReference>
<evidence type="ECO:0000256" key="10">
    <source>
        <dbReference type="HAMAP-Rule" id="MF_01020"/>
    </source>
</evidence>
<dbReference type="NCBIfam" id="TIGR03188">
    <property type="entry name" value="histidine_hisI"/>
    <property type="match status" value="1"/>
</dbReference>
<comment type="similarity">
    <text evidence="10">Belongs to the PRA-PH family.</text>
</comment>
<keyword evidence="9 10" id="KW-0368">Histidine biosynthesis</keyword>
<keyword evidence="8 10" id="KW-0067">ATP-binding</keyword>
<gene>
    <name evidence="10" type="primary">hisE</name>
    <name evidence="11" type="ORF">NM686_000450</name>
</gene>
<comment type="pathway">
    <text evidence="3 10">Amino-acid biosynthesis; L-histidine biosynthesis; L-histidine from 5-phospho-alpha-D-ribose 1-diphosphate: step 2/9.</text>
</comment>
<keyword evidence="4 10" id="KW-0963">Cytoplasm</keyword>
<keyword evidence="6 10" id="KW-0547">Nucleotide-binding</keyword>
<keyword evidence="12" id="KW-1185">Reference proteome</keyword>
<dbReference type="HAMAP" id="MF_01020">
    <property type="entry name" value="HisE"/>
    <property type="match status" value="1"/>
</dbReference>
<organism evidence="11 12">
    <name type="scientific">Methylomonas rapida</name>
    <dbReference type="NCBI Taxonomy" id="2963939"/>
    <lineage>
        <taxon>Bacteria</taxon>
        <taxon>Pseudomonadati</taxon>
        <taxon>Pseudomonadota</taxon>
        <taxon>Gammaproteobacteria</taxon>
        <taxon>Methylococcales</taxon>
        <taxon>Methylococcaceae</taxon>
        <taxon>Methylomonas</taxon>
    </lineage>
</organism>
<evidence type="ECO:0000256" key="6">
    <source>
        <dbReference type="ARBA" id="ARBA00022741"/>
    </source>
</evidence>
<dbReference type="EMBL" id="CP113517">
    <property type="protein sequence ID" value="WAR45012.1"/>
    <property type="molecule type" value="Genomic_DNA"/>
</dbReference>
<dbReference type="Gene3D" id="1.10.287.1080">
    <property type="entry name" value="MazG-like"/>
    <property type="match status" value="1"/>
</dbReference>
<evidence type="ECO:0000256" key="8">
    <source>
        <dbReference type="ARBA" id="ARBA00022840"/>
    </source>
</evidence>
<dbReference type="SUPFAM" id="SSF101386">
    <property type="entry name" value="all-alpha NTP pyrophosphatases"/>
    <property type="match status" value="1"/>
</dbReference>
<evidence type="ECO:0000256" key="1">
    <source>
        <dbReference type="ARBA" id="ARBA00001460"/>
    </source>
</evidence>